<dbReference type="AlphaFoldDB" id="A0A4D7K924"/>
<name>A0A4D7K924_9BACT</name>
<reference evidence="2 3" key="1">
    <citation type="submission" date="2018-04" db="EMBL/GenBank/DDBJ databases">
        <title>Complete genome uncultured novel isolate.</title>
        <authorList>
            <person name="Merlino G."/>
        </authorList>
    </citation>
    <scope>NUCLEOTIDE SEQUENCE [LARGE SCALE GENOMIC DNA]</scope>
    <source>
        <strain evidence="3">R1DC9</strain>
    </source>
</reference>
<proteinExistence type="predicted"/>
<evidence type="ECO:0000313" key="2">
    <source>
        <dbReference type="EMBL" id="QCK15798.1"/>
    </source>
</evidence>
<keyword evidence="1" id="KW-0732">Signal</keyword>
<sequence>MKYIFFILLGLSFYHTNAQFASSYSNGQPDIKTEFPYNKAVVKGKRPNAKEKKSGKYKYFNELGELIRIETYKKGELISYKTIRPQAYYYDKDSNLIEFHRYDVFGFCASSSGDFFGTGGPKDCIEKYIYDKKGNLLEEQFFSKKNQLLNDPYNPAIIKYEYNSKGKLIKKSQLNDRRELLEDIVEMAYTTYIYDSLGNLIETNSYNSKGELSGSFYGASTIKRIYDNDNNMVEKRLLKPDGSLAGLDMAGAPIEKYRYNEKNLEIYSSGWTSETNKLGHFILEYGSDDLLKYRTYYGAKDSVNYFSKTEYIYKDGVVVGKKSYDKSGEIKSENYSKIEIEIEGWEVEGNLPDINKLDAFGTIEFVFQVDVEGNVIGYSLTKRAGGKSYMDFCQDTLNNLKFRRIDDSENLTGKITFNKI</sequence>
<accession>A0A4D7K924</accession>
<dbReference type="KEGG" id="fpf:DCC35_14110"/>
<dbReference type="OrthoDB" id="1046747at2"/>
<gene>
    <name evidence="2" type="ORF">DCC35_14110</name>
</gene>
<dbReference type="RefSeq" id="WP_137091393.1">
    <property type="nucleotide sequence ID" value="NZ_CP028923.1"/>
</dbReference>
<feature type="chain" id="PRO_5020320536" description="TonB C-terminal domain-containing protein" evidence="1">
    <location>
        <begin position="19"/>
        <end position="420"/>
    </location>
</feature>
<dbReference type="Gene3D" id="2.180.10.10">
    <property type="entry name" value="RHS repeat-associated core"/>
    <property type="match status" value="1"/>
</dbReference>
<evidence type="ECO:0000313" key="3">
    <source>
        <dbReference type="Proteomes" id="UP000298616"/>
    </source>
</evidence>
<protein>
    <recommendedName>
        <fullName evidence="4">TonB C-terminal domain-containing protein</fullName>
    </recommendedName>
</protein>
<evidence type="ECO:0000256" key="1">
    <source>
        <dbReference type="SAM" id="SignalP"/>
    </source>
</evidence>
<organism evidence="2 3">
    <name type="scientific">Mangrovivirga cuniculi</name>
    <dbReference type="NCBI Taxonomy" id="2715131"/>
    <lineage>
        <taxon>Bacteria</taxon>
        <taxon>Pseudomonadati</taxon>
        <taxon>Bacteroidota</taxon>
        <taxon>Cytophagia</taxon>
        <taxon>Cytophagales</taxon>
        <taxon>Mangrovivirgaceae</taxon>
        <taxon>Mangrovivirga</taxon>
    </lineage>
</organism>
<keyword evidence="3" id="KW-1185">Reference proteome</keyword>
<evidence type="ECO:0008006" key="4">
    <source>
        <dbReference type="Google" id="ProtNLM"/>
    </source>
</evidence>
<feature type="signal peptide" evidence="1">
    <location>
        <begin position="1"/>
        <end position="18"/>
    </location>
</feature>
<dbReference type="Proteomes" id="UP000298616">
    <property type="component" value="Chromosome"/>
</dbReference>
<dbReference type="EMBL" id="CP028923">
    <property type="protein sequence ID" value="QCK15798.1"/>
    <property type="molecule type" value="Genomic_DNA"/>
</dbReference>